<keyword evidence="3" id="KW-1185">Reference proteome</keyword>
<feature type="compositionally biased region" description="Basic and acidic residues" evidence="1">
    <location>
        <begin position="338"/>
        <end position="349"/>
    </location>
</feature>
<sequence>MNPQETQVTARDEKWVPFSERVKVSSTNVRLETTMPQKEETFQVVIDLVKNSLCFKDFTISADVLEIFMQQFWYSIKKVQGTDSYEFLLANKKCVVNADVFRTILDICPIVEGVNFTDVPNDDTTLTIVEGLQRDNADYPELIWEDLAYQIDHRKEKRSRHSPQEKGSQRNKIVDDSQETVDVSEESEPEPEPVKRKTSSKRRVKKKVTLSADDNIISDDPDTDLALGKFISQTEVEAARQVHATHARIVTESVPEPTKRRKSGKVTSDPPKKLKGVPSLTPEEQEAADIMQALKESKKISKRQPGTRGSSEGTSTIPGVPDESTIVSATSSEGTGIKPRDPDEEKEITKVNVILEYRSEQESEHSKEDKLDDEEKDDKE</sequence>
<evidence type="ECO:0000256" key="1">
    <source>
        <dbReference type="SAM" id="MobiDB-lite"/>
    </source>
</evidence>
<feature type="compositionally biased region" description="Basic and acidic residues" evidence="1">
    <location>
        <begin position="162"/>
        <end position="175"/>
    </location>
</feature>
<feature type="compositionally biased region" description="Basic and acidic residues" evidence="1">
    <location>
        <begin position="357"/>
        <end position="370"/>
    </location>
</feature>
<proteinExistence type="predicted"/>
<accession>A0ABQ5IZ28</accession>
<evidence type="ECO:0000313" key="2">
    <source>
        <dbReference type="EMBL" id="GJU05486.1"/>
    </source>
</evidence>
<reference evidence="2" key="1">
    <citation type="journal article" date="2022" name="Int. J. Mol. Sci.">
        <title>Draft Genome of Tanacetum Coccineum: Genomic Comparison of Closely Related Tanacetum-Family Plants.</title>
        <authorList>
            <person name="Yamashiro T."/>
            <person name="Shiraishi A."/>
            <person name="Nakayama K."/>
            <person name="Satake H."/>
        </authorList>
    </citation>
    <scope>NUCLEOTIDE SEQUENCE</scope>
</reference>
<dbReference type="Proteomes" id="UP001151760">
    <property type="component" value="Unassembled WGS sequence"/>
</dbReference>
<feature type="compositionally biased region" description="Polar residues" evidence="1">
    <location>
        <begin position="325"/>
        <end position="334"/>
    </location>
</feature>
<feature type="compositionally biased region" description="Polar residues" evidence="1">
    <location>
        <begin position="307"/>
        <end position="317"/>
    </location>
</feature>
<comment type="caution">
    <text evidence="2">The sequence shown here is derived from an EMBL/GenBank/DDBJ whole genome shotgun (WGS) entry which is preliminary data.</text>
</comment>
<protein>
    <submittedName>
        <fullName evidence="2">Uncharacterized protein</fullName>
    </submittedName>
</protein>
<reference evidence="2" key="2">
    <citation type="submission" date="2022-01" db="EMBL/GenBank/DDBJ databases">
        <authorList>
            <person name="Yamashiro T."/>
            <person name="Shiraishi A."/>
            <person name="Satake H."/>
            <person name="Nakayama K."/>
        </authorList>
    </citation>
    <scope>NUCLEOTIDE SEQUENCE</scope>
</reference>
<gene>
    <name evidence="2" type="ORF">Tco_1121916</name>
</gene>
<feature type="compositionally biased region" description="Acidic residues" evidence="1">
    <location>
        <begin position="176"/>
        <end position="191"/>
    </location>
</feature>
<feature type="region of interest" description="Disordered" evidence="1">
    <location>
        <begin position="242"/>
        <end position="380"/>
    </location>
</feature>
<feature type="compositionally biased region" description="Acidic residues" evidence="1">
    <location>
        <begin position="371"/>
        <end position="380"/>
    </location>
</feature>
<name>A0ABQ5IZ28_9ASTR</name>
<feature type="non-terminal residue" evidence="2">
    <location>
        <position position="380"/>
    </location>
</feature>
<evidence type="ECO:0000313" key="3">
    <source>
        <dbReference type="Proteomes" id="UP001151760"/>
    </source>
</evidence>
<dbReference type="EMBL" id="BQNB010021352">
    <property type="protein sequence ID" value="GJU05486.1"/>
    <property type="molecule type" value="Genomic_DNA"/>
</dbReference>
<feature type="region of interest" description="Disordered" evidence="1">
    <location>
        <begin position="154"/>
        <end position="207"/>
    </location>
</feature>
<organism evidence="2 3">
    <name type="scientific">Tanacetum coccineum</name>
    <dbReference type="NCBI Taxonomy" id="301880"/>
    <lineage>
        <taxon>Eukaryota</taxon>
        <taxon>Viridiplantae</taxon>
        <taxon>Streptophyta</taxon>
        <taxon>Embryophyta</taxon>
        <taxon>Tracheophyta</taxon>
        <taxon>Spermatophyta</taxon>
        <taxon>Magnoliopsida</taxon>
        <taxon>eudicotyledons</taxon>
        <taxon>Gunneridae</taxon>
        <taxon>Pentapetalae</taxon>
        <taxon>asterids</taxon>
        <taxon>campanulids</taxon>
        <taxon>Asterales</taxon>
        <taxon>Asteraceae</taxon>
        <taxon>Asteroideae</taxon>
        <taxon>Anthemideae</taxon>
        <taxon>Anthemidinae</taxon>
        <taxon>Tanacetum</taxon>
    </lineage>
</organism>
<feature type="compositionally biased region" description="Basic residues" evidence="1">
    <location>
        <begin position="196"/>
        <end position="207"/>
    </location>
</feature>